<dbReference type="EMBL" id="SOEG01000008">
    <property type="protein sequence ID" value="TDX52148.1"/>
    <property type="molecule type" value="Genomic_DNA"/>
</dbReference>
<evidence type="ECO:0000259" key="2">
    <source>
        <dbReference type="Pfam" id="PF20441"/>
    </source>
</evidence>
<dbReference type="PANTHER" id="PTHR41287:SF1">
    <property type="entry name" value="PROTEIN YMFN"/>
    <property type="match status" value="1"/>
</dbReference>
<dbReference type="PANTHER" id="PTHR41287">
    <property type="match status" value="1"/>
</dbReference>
<dbReference type="GO" id="GO:0004519">
    <property type="term" value="F:endonuclease activity"/>
    <property type="evidence" value="ECO:0007669"/>
    <property type="project" value="InterPro"/>
</dbReference>
<organism evidence="3 4">
    <name type="scientific">Orenia marismortui</name>
    <dbReference type="NCBI Taxonomy" id="46469"/>
    <lineage>
        <taxon>Bacteria</taxon>
        <taxon>Bacillati</taxon>
        <taxon>Bacillota</taxon>
        <taxon>Clostridia</taxon>
        <taxon>Halanaerobiales</taxon>
        <taxon>Halobacteroidaceae</taxon>
        <taxon>Orenia</taxon>
    </lineage>
</organism>
<gene>
    <name evidence="3" type="ORF">C7959_10870</name>
</gene>
<dbReference type="Gene3D" id="3.40.50.300">
    <property type="entry name" value="P-loop containing nucleotide triphosphate hydrolases"/>
    <property type="match status" value="1"/>
</dbReference>
<comment type="caution">
    <text evidence="3">The sequence shown here is derived from an EMBL/GenBank/DDBJ whole genome shotgun (WGS) entry which is preliminary data.</text>
</comment>
<protein>
    <submittedName>
        <fullName evidence="3">Phage terminase large subunit-like protein</fullName>
    </submittedName>
</protein>
<dbReference type="InterPro" id="IPR027417">
    <property type="entry name" value="P-loop_NTPase"/>
</dbReference>
<feature type="domain" description="Terminase large subunit-like ATPase" evidence="1">
    <location>
        <begin position="68"/>
        <end position="240"/>
    </location>
</feature>
<accession>A0A4R8HA21</accession>
<proteinExistence type="predicted"/>
<dbReference type="AlphaFoldDB" id="A0A4R8HA21"/>
<dbReference type="InterPro" id="IPR046462">
    <property type="entry name" value="TerL_nuclease"/>
</dbReference>
<keyword evidence="4" id="KW-1185">Reference proteome</keyword>
<dbReference type="Pfam" id="PF03354">
    <property type="entry name" value="TerL_ATPase"/>
    <property type="match status" value="1"/>
</dbReference>
<evidence type="ECO:0000313" key="3">
    <source>
        <dbReference type="EMBL" id="TDX52148.1"/>
    </source>
</evidence>
<name>A0A4R8HA21_9FIRM</name>
<dbReference type="RefSeq" id="WP_134116054.1">
    <property type="nucleotide sequence ID" value="NZ_SOEG01000008.1"/>
</dbReference>
<dbReference type="InterPro" id="IPR046461">
    <property type="entry name" value="TerL_ATPase"/>
</dbReference>
<reference evidence="3 4" key="1">
    <citation type="submission" date="2019-03" db="EMBL/GenBank/DDBJ databases">
        <title>Subsurface microbial communities from deep shales in Ohio and West Virginia, USA.</title>
        <authorList>
            <person name="Wrighton K."/>
        </authorList>
    </citation>
    <scope>NUCLEOTIDE SEQUENCE [LARGE SCALE GENOMIC DNA]</scope>
    <source>
        <strain evidence="3 4">MSL 6dP</strain>
    </source>
</reference>
<evidence type="ECO:0000259" key="1">
    <source>
        <dbReference type="Pfam" id="PF03354"/>
    </source>
</evidence>
<dbReference type="Proteomes" id="UP000295832">
    <property type="component" value="Unassembled WGS sequence"/>
</dbReference>
<evidence type="ECO:0000313" key="4">
    <source>
        <dbReference type="Proteomes" id="UP000295832"/>
    </source>
</evidence>
<dbReference type="Pfam" id="PF20441">
    <property type="entry name" value="TerL_nuclease"/>
    <property type="match status" value="1"/>
</dbReference>
<feature type="domain" description="Terminase large subunit-like endonuclease" evidence="2">
    <location>
        <begin position="257"/>
        <end position="532"/>
    </location>
</feature>
<sequence>MPYKYHKYIDSYISKIRSEEIPASKELKQAMDYIDNKLSDDDVVIKVDMIDKAVELIEKYFEFKLLNWELFIIALMHCYYESKDMVVFDEFFIMMGRGNGKNGFISPLVWYLTTHYHGVDGYNVDIIANNESQAQTSFFDVYNILERYKKKLKHFFYWTKEKITNTRTNSYIKYNTSNARTKDGKRSACLVFDETHEFEDYASIKVFTSGFGKRKHSRIFYITTDGYVRGGVIDDQKDLARRVLSGEIENLGLLPLIYKIDEKEEAKDPEMWTKACPSLPYFPELQKQMYKESVEMEYRPYVAQDFYTKRMNFPAQDNFTIVAPWEKIEATNKPIPYEKLKGLPCIGAIDYAHVNDFVSCGLLFKYNGMRYWIEHTFVCHLALEMESRHIKFPVKEMEGRGLITVIPKRGKVDSITAEDVSGWFLEQAKKYNIQNIYADKFRYKALQSEFTKQGLPLEWVRSGPITHAQVAPLVESVFSEEKIIFGDNPTMRWYVNNTKTETDKKGNTTYLKIEPKTRKTDGFFALLHALSKDDELEEQNNNFMSLDVYTY</sequence>
<dbReference type="InterPro" id="IPR005021">
    <property type="entry name" value="Terminase_largesu-like"/>
</dbReference>